<dbReference type="AlphaFoldDB" id="A0A6J8ED95"/>
<evidence type="ECO:0000256" key="1">
    <source>
        <dbReference type="SAM" id="MobiDB-lite"/>
    </source>
</evidence>
<dbReference type="GO" id="GO:0061630">
    <property type="term" value="F:ubiquitin protein ligase activity"/>
    <property type="evidence" value="ECO:0007669"/>
    <property type="project" value="UniProtKB-EC"/>
</dbReference>
<accession>A0A6J8ED95</accession>
<evidence type="ECO:0000313" key="2">
    <source>
        <dbReference type="EMBL" id="CAC5417632.1"/>
    </source>
</evidence>
<organism evidence="2 3">
    <name type="scientific">Mytilus coruscus</name>
    <name type="common">Sea mussel</name>
    <dbReference type="NCBI Taxonomy" id="42192"/>
    <lineage>
        <taxon>Eukaryota</taxon>
        <taxon>Metazoa</taxon>
        <taxon>Spiralia</taxon>
        <taxon>Lophotrochozoa</taxon>
        <taxon>Mollusca</taxon>
        <taxon>Bivalvia</taxon>
        <taxon>Autobranchia</taxon>
        <taxon>Pteriomorphia</taxon>
        <taxon>Mytilida</taxon>
        <taxon>Mytiloidea</taxon>
        <taxon>Mytilidae</taxon>
        <taxon>Mytilinae</taxon>
        <taxon>Mytilus</taxon>
    </lineage>
</organism>
<feature type="region of interest" description="Disordered" evidence="1">
    <location>
        <begin position="1"/>
        <end position="41"/>
    </location>
</feature>
<keyword evidence="2" id="KW-0808">Transferase</keyword>
<sequence>MSSSCFSPEKQSTSQQVKRPWFNSPTLRKVKKTSPIHSNQNSHAFTETGLISCRRDGREEGQKKKESQCQLIFSWQSKGSEKIKSRIIPPGNYQRIVKNVSHDSSKDRIGRIIFKSSLKESVNKSIFNEVNKECNILCARKDASAIRNCSSDHIATFSIENLNSEIQKKAPLLHGILQNAVKGSILGTVITAAVVLKFRNHQMSVIHHILAQILDRGGTTDETIDTLAKMGLCVSASAASKQKQKLLQRQKDKIGELMLKEKDSLKKQVRSKITNQVT</sequence>
<name>A0A6J8ED95_MYTCO</name>
<dbReference type="OrthoDB" id="5989504at2759"/>
<reference evidence="2 3" key="1">
    <citation type="submission" date="2020-06" db="EMBL/GenBank/DDBJ databases">
        <authorList>
            <person name="Li R."/>
            <person name="Bekaert M."/>
        </authorList>
    </citation>
    <scope>NUCLEOTIDE SEQUENCE [LARGE SCALE GENOMIC DNA]</scope>
    <source>
        <strain evidence="3">wild</strain>
    </source>
</reference>
<dbReference type="Proteomes" id="UP000507470">
    <property type="component" value="Unassembled WGS sequence"/>
</dbReference>
<gene>
    <name evidence="2" type="ORF">MCOR_50121</name>
</gene>
<dbReference type="EMBL" id="CACVKT020008784">
    <property type="protein sequence ID" value="CAC5417632.1"/>
    <property type="molecule type" value="Genomic_DNA"/>
</dbReference>
<protein>
    <submittedName>
        <fullName evidence="2">RFWD2</fullName>
        <ecNumber evidence="2">2.3.2.27</ecNumber>
    </submittedName>
</protein>
<proteinExistence type="predicted"/>
<keyword evidence="3" id="KW-1185">Reference proteome</keyword>
<evidence type="ECO:0000313" key="3">
    <source>
        <dbReference type="Proteomes" id="UP000507470"/>
    </source>
</evidence>
<dbReference type="EC" id="2.3.2.27" evidence="2"/>
<feature type="compositionally biased region" description="Polar residues" evidence="1">
    <location>
        <begin position="1"/>
        <end position="17"/>
    </location>
</feature>
<keyword evidence="2" id="KW-0012">Acyltransferase</keyword>